<sequence length="1255" mass="124013">MDPTRSFYMSMPSAPPPPLPPATAPTAFLGHGPSAPAAPASLPPARRQRPPKARTAPAPHDLACLPPLLPPDRLSWAPTPSSLLGSGTYGAIYRGTLDGSTPVAVKLIRRRSVLPTGGGGGGSGGGADGGATPSTAPLTPEARKAVRAAGRFATEVATYARLSHPCLVQFVGIASAYRSAPTVPSLLVMEYMAGGSLAGGLATARAAGVTAGGVPLPTVVRVLADVAAGVAYLHGQTTLHGRLSASNILLTEPLDWDDGGGIDNDDGNNGGDDGGGGAASRRWDGAAKVADFTLARCMDTDADDGGGAATALHGSTMARTGGALRTAYVPPEAFSQRVPRWERDLAADVYAWGVLAQEMLTVQPPWAVLIAEKGADGSAAAIAAAVQAGERPPWGGTPTDGPAGEVRALADAAMGHAWRGRPLIGALASAIEALAGRLGVARTGAAAVPSAPPAAPAATGGGGLGASRSWTASQWDMATRPSAITTRPPSAPTMSPMSTPGRDHTSPPPPLAPLAAAEAAPPLTLPAASSRPAASQAATAPSAPPAVAARGAKQGGAARGGRPPRGPTASGGAWLHMDIHGSLAEEYARFEQEETTEDRRRASVLLGQDEERVARGGDGRRRHTTGGATQRLHDGDGGSSLLPVVSADDILSAVSLVNTISEEHAALTDSSSAVGASQCDDDGADSDGSGEAVGYGGSSYGGVARGYAGSPRGAVSPTAAAATDTRPRFSGRRGLPRGTTWAARSGPGGDSDLADTTARGMLWGWLQERVDGREVGGGESAHVDDSSAAASPPPQAIEDDGIVSPSPPPSPVEVVAPAAPTPPQVVVVASASPPPKVVVVTSSSSTPHNSRAAAADGGSASTATPSPFGVSPRSTAPAIAPPARAGSSAEDLAAAPWWTDRPSGRPWPTDGSPGQGGSGAPGVPARQGTPMVMGPRRRGGAAPSAAAAPSEQPRLQPLPCTTYTAEAGAAAAAPAAAAPAAAATAKANLGSSPPAATGDADGPTTGDEAVAAEAYDSREDDDTLYDACDEVLASASVQELTALTAAAATTAATRVAWADDARQREPAGRPVRRIPGGIVDAAPAAASPAAPSGAVAPLVPVAATRTAVTTAAATPPRPARVVGPGGAALPGDKRLSPQLPLPDGVYRGCNITVVLRPTASEPLMDGSSAAAAAAAAAAGTEAATGDDAATPGARGGRRSLDAPPATGGGGGGGGSRPGGAAAADARRSCQLPDGGRLRRVRVGISSKVSSLLWRE</sequence>
<organism evidence="1 2">
    <name type="scientific">Pyropia yezoensis</name>
    <name type="common">Susabi-nori</name>
    <name type="synonym">Porphyra yezoensis</name>
    <dbReference type="NCBI Taxonomy" id="2788"/>
    <lineage>
        <taxon>Eukaryota</taxon>
        <taxon>Rhodophyta</taxon>
        <taxon>Bangiophyceae</taxon>
        <taxon>Bangiales</taxon>
        <taxon>Bangiaceae</taxon>
        <taxon>Pyropia</taxon>
    </lineage>
</organism>
<dbReference type="Proteomes" id="UP000798662">
    <property type="component" value="Chromosome 1"/>
</dbReference>
<dbReference type="EMBL" id="CM020618">
    <property type="protein sequence ID" value="KAK1858183.1"/>
    <property type="molecule type" value="Genomic_DNA"/>
</dbReference>
<evidence type="ECO:0000313" key="1">
    <source>
        <dbReference type="EMBL" id="KAK1858183.1"/>
    </source>
</evidence>
<accession>A0ACC3BKQ6</accession>
<reference evidence="1" key="1">
    <citation type="submission" date="2019-11" db="EMBL/GenBank/DDBJ databases">
        <title>Nori genome reveals adaptations in red seaweeds to the harsh intertidal environment.</title>
        <authorList>
            <person name="Wang D."/>
            <person name="Mao Y."/>
        </authorList>
    </citation>
    <scope>NUCLEOTIDE SEQUENCE</scope>
    <source>
        <tissue evidence="1">Gametophyte</tissue>
    </source>
</reference>
<keyword evidence="2" id="KW-1185">Reference proteome</keyword>
<gene>
    <name evidence="1" type="ORF">I4F81_000794</name>
</gene>
<protein>
    <submittedName>
        <fullName evidence="1">Uncharacterized protein</fullName>
    </submittedName>
</protein>
<comment type="caution">
    <text evidence="1">The sequence shown here is derived from an EMBL/GenBank/DDBJ whole genome shotgun (WGS) entry which is preliminary data.</text>
</comment>
<name>A0ACC3BKQ6_PYRYE</name>
<proteinExistence type="predicted"/>
<evidence type="ECO:0000313" key="2">
    <source>
        <dbReference type="Proteomes" id="UP000798662"/>
    </source>
</evidence>